<gene>
    <name evidence="2" type="ORF">CCMP2556_LOCUS4596</name>
</gene>
<protein>
    <submittedName>
        <fullName evidence="2">Uncharacterized protein</fullName>
    </submittedName>
</protein>
<evidence type="ECO:0000313" key="2">
    <source>
        <dbReference type="EMBL" id="CAK8996772.1"/>
    </source>
</evidence>
<evidence type="ECO:0000256" key="1">
    <source>
        <dbReference type="SAM" id="MobiDB-lite"/>
    </source>
</evidence>
<reference evidence="2 3" key="1">
    <citation type="submission" date="2024-02" db="EMBL/GenBank/DDBJ databases">
        <authorList>
            <person name="Chen Y."/>
            <person name="Shah S."/>
            <person name="Dougan E. K."/>
            <person name="Thang M."/>
            <person name="Chan C."/>
        </authorList>
    </citation>
    <scope>NUCLEOTIDE SEQUENCE [LARGE SCALE GENOMIC DNA]</scope>
</reference>
<evidence type="ECO:0000313" key="3">
    <source>
        <dbReference type="Proteomes" id="UP001642484"/>
    </source>
</evidence>
<name>A0ABP0I5C8_9DINO</name>
<sequence>MLPPRSLNWPELYDQRPEIYRLLAELPNDSRYQAWTEFAWTLTSEAARDRPPRSLGLLVEAPAHIEPLRVLEVCSDSRASEKNAEHYSLGLSVEHGKWCLKPGDWIVAVNRKTDRKTMTQVLQGHGQLRVAVVRFLTREDLQSAADSAVDSTAAPEEPTPTSREDGPLSPPEPQAPQAGNSNVPYAEMRVIEDYDAGQEPIQGYLQLRRGDLIHIQTGTNQPAEESNSRRCEYVWGWPNHLEHNNENGGWLPVECISIP</sequence>
<dbReference type="EMBL" id="CAXAMN010001891">
    <property type="protein sequence ID" value="CAK8996772.1"/>
    <property type="molecule type" value="Genomic_DNA"/>
</dbReference>
<accession>A0ABP0I5C8</accession>
<proteinExistence type="predicted"/>
<keyword evidence="3" id="KW-1185">Reference proteome</keyword>
<feature type="region of interest" description="Disordered" evidence="1">
    <location>
        <begin position="144"/>
        <end position="181"/>
    </location>
</feature>
<comment type="caution">
    <text evidence="2">The sequence shown here is derived from an EMBL/GenBank/DDBJ whole genome shotgun (WGS) entry which is preliminary data.</text>
</comment>
<feature type="compositionally biased region" description="Low complexity" evidence="1">
    <location>
        <begin position="144"/>
        <end position="154"/>
    </location>
</feature>
<dbReference type="Proteomes" id="UP001642484">
    <property type="component" value="Unassembled WGS sequence"/>
</dbReference>
<organism evidence="2 3">
    <name type="scientific">Durusdinium trenchii</name>
    <dbReference type="NCBI Taxonomy" id="1381693"/>
    <lineage>
        <taxon>Eukaryota</taxon>
        <taxon>Sar</taxon>
        <taxon>Alveolata</taxon>
        <taxon>Dinophyceae</taxon>
        <taxon>Suessiales</taxon>
        <taxon>Symbiodiniaceae</taxon>
        <taxon>Durusdinium</taxon>
    </lineage>
</organism>